<feature type="signal peptide" evidence="2">
    <location>
        <begin position="1"/>
        <end position="27"/>
    </location>
</feature>
<feature type="chain" id="PRO_5003979872" description="Tissue inhibitor of metalloproteinase" evidence="2">
    <location>
        <begin position="28"/>
        <end position="185"/>
    </location>
</feature>
<evidence type="ECO:0000256" key="1">
    <source>
        <dbReference type="SAM" id="Phobius"/>
    </source>
</evidence>
<sequence length="185" mass="19351">MRAVVVLIGLMTVVAAGAFWAPAPARACSCAMPAPETLVERAPLVVVGTPVAAEPIEEPADARFDIRYRVQVARSYRQAVPQQLWVVSSSQGPACGLLPELHTERIFVLAGSGDQWSATSCQNLGVTAQTLRVAGAPLAPLPGEDVVSDAQRTTTATVSVTVAVVVALGAGAAGAWALWLRRRRT</sequence>
<evidence type="ECO:0008006" key="5">
    <source>
        <dbReference type="Google" id="ProtNLM"/>
    </source>
</evidence>
<gene>
    <name evidence="3" type="ORF">GOHSU_19_00090</name>
</gene>
<dbReference type="eggNOG" id="ENOG5030JF6">
    <property type="taxonomic scope" value="Bacteria"/>
</dbReference>
<keyword evidence="2" id="KW-0732">Signal</keyword>
<evidence type="ECO:0000313" key="4">
    <source>
        <dbReference type="Proteomes" id="UP000053405"/>
    </source>
</evidence>
<organism evidence="3 4">
    <name type="scientific">Gordonia hirsuta DSM 44140 = NBRC 16056</name>
    <dbReference type="NCBI Taxonomy" id="1121927"/>
    <lineage>
        <taxon>Bacteria</taxon>
        <taxon>Bacillati</taxon>
        <taxon>Actinomycetota</taxon>
        <taxon>Actinomycetes</taxon>
        <taxon>Mycobacteriales</taxon>
        <taxon>Gordoniaceae</taxon>
        <taxon>Gordonia</taxon>
    </lineage>
</organism>
<dbReference type="RefSeq" id="WP_005939448.1">
    <property type="nucleotide sequence ID" value="NZ_ATVK01000010.1"/>
</dbReference>
<protein>
    <recommendedName>
        <fullName evidence="5">Tissue inhibitor of metalloproteinase</fullName>
    </recommendedName>
</protein>
<dbReference type="Proteomes" id="UP000053405">
    <property type="component" value="Unassembled WGS sequence"/>
</dbReference>
<evidence type="ECO:0000313" key="3">
    <source>
        <dbReference type="EMBL" id="GAC57405.1"/>
    </source>
</evidence>
<dbReference type="SUPFAM" id="SSF50242">
    <property type="entry name" value="TIMP-like"/>
    <property type="match status" value="1"/>
</dbReference>
<dbReference type="OrthoDB" id="4375921at2"/>
<keyword evidence="1" id="KW-1133">Transmembrane helix</keyword>
<keyword evidence="1" id="KW-0472">Membrane</keyword>
<dbReference type="Gene3D" id="2.40.50.120">
    <property type="match status" value="1"/>
</dbReference>
<proteinExistence type="predicted"/>
<comment type="caution">
    <text evidence="3">The sequence shown here is derived from an EMBL/GenBank/DDBJ whole genome shotgun (WGS) entry which is preliminary data.</text>
</comment>
<reference evidence="3 4" key="1">
    <citation type="submission" date="2012-12" db="EMBL/GenBank/DDBJ databases">
        <title>Whole genome shotgun sequence of Gordonia hirsuta NBRC 16056.</title>
        <authorList>
            <person name="Isaki-Nakamura S."/>
            <person name="Hosoyama A."/>
            <person name="Tsuchikane K."/>
            <person name="Katsumata H."/>
            <person name="Baba S."/>
            <person name="Yamazaki S."/>
            <person name="Fujita N."/>
        </authorList>
    </citation>
    <scope>NUCLEOTIDE SEQUENCE [LARGE SCALE GENOMIC DNA]</scope>
    <source>
        <strain evidence="3 4">NBRC 16056</strain>
    </source>
</reference>
<dbReference type="InterPro" id="IPR008993">
    <property type="entry name" value="TIMP-like_OB-fold"/>
</dbReference>
<accession>L7L8D1</accession>
<dbReference type="AlphaFoldDB" id="L7L8D1"/>
<keyword evidence="4" id="KW-1185">Reference proteome</keyword>
<keyword evidence="1" id="KW-0812">Transmembrane</keyword>
<evidence type="ECO:0000256" key="2">
    <source>
        <dbReference type="SAM" id="SignalP"/>
    </source>
</evidence>
<dbReference type="EMBL" id="BANT01000019">
    <property type="protein sequence ID" value="GAC57405.1"/>
    <property type="molecule type" value="Genomic_DNA"/>
</dbReference>
<name>L7L8D1_9ACTN</name>
<feature type="transmembrane region" description="Helical" evidence="1">
    <location>
        <begin position="158"/>
        <end position="180"/>
    </location>
</feature>